<organism evidence="3">
    <name type="scientific">Cladocopium goreaui</name>
    <dbReference type="NCBI Taxonomy" id="2562237"/>
    <lineage>
        <taxon>Eukaryota</taxon>
        <taxon>Sar</taxon>
        <taxon>Alveolata</taxon>
        <taxon>Dinophyceae</taxon>
        <taxon>Suessiales</taxon>
        <taxon>Symbiodiniaceae</taxon>
        <taxon>Cladocopium</taxon>
    </lineage>
</organism>
<evidence type="ECO:0000313" key="4">
    <source>
        <dbReference type="EMBL" id="CAL1158474.1"/>
    </source>
</evidence>
<evidence type="ECO:0000313" key="5">
    <source>
        <dbReference type="Proteomes" id="UP001152797"/>
    </source>
</evidence>
<feature type="chain" id="PRO_5043271261" evidence="2">
    <location>
        <begin position="19"/>
        <end position="378"/>
    </location>
</feature>
<dbReference type="Proteomes" id="UP001152797">
    <property type="component" value="Unassembled WGS sequence"/>
</dbReference>
<evidence type="ECO:0000256" key="2">
    <source>
        <dbReference type="SAM" id="SignalP"/>
    </source>
</evidence>
<name>A0A9P1D9D9_9DINO</name>
<evidence type="ECO:0000256" key="1">
    <source>
        <dbReference type="SAM" id="Coils"/>
    </source>
</evidence>
<evidence type="ECO:0000313" key="3">
    <source>
        <dbReference type="EMBL" id="CAI4005099.1"/>
    </source>
</evidence>
<dbReference type="EMBL" id="CAMXCT030003558">
    <property type="protein sequence ID" value="CAL4792411.1"/>
    <property type="molecule type" value="Genomic_DNA"/>
</dbReference>
<dbReference type="AlphaFoldDB" id="A0A9P1D9D9"/>
<accession>A0A9P1D9D9</accession>
<feature type="signal peptide" evidence="2">
    <location>
        <begin position="1"/>
        <end position="18"/>
    </location>
</feature>
<dbReference type="EMBL" id="CAMXCT010003558">
    <property type="protein sequence ID" value="CAI4005099.1"/>
    <property type="molecule type" value="Genomic_DNA"/>
</dbReference>
<keyword evidence="5" id="KW-1185">Reference proteome</keyword>
<dbReference type="OrthoDB" id="408661at2759"/>
<proteinExistence type="predicted"/>
<protein>
    <submittedName>
        <fullName evidence="3">Uncharacterized protein</fullName>
    </submittedName>
</protein>
<gene>
    <name evidence="3" type="ORF">C1SCF055_LOCUS30854</name>
</gene>
<comment type="caution">
    <text evidence="3">The sequence shown here is derived from an EMBL/GenBank/DDBJ whole genome shotgun (WGS) entry which is preliminary data.</text>
</comment>
<dbReference type="EMBL" id="CAMXCT020003558">
    <property type="protein sequence ID" value="CAL1158474.1"/>
    <property type="molecule type" value="Genomic_DNA"/>
</dbReference>
<feature type="coiled-coil region" evidence="1">
    <location>
        <begin position="184"/>
        <end position="228"/>
    </location>
</feature>
<reference evidence="4" key="2">
    <citation type="submission" date="2024-04" db="EMBL/GenBank/DDBJ databases">
        <authorList>
            <person name="Chen Y."/>
            <person name="Shah S."/>
            <person name="Dougan E. K."/>
            <person name="Thang M."/>
            <person name="Chan C."/>
        </authorList>
    </citation>
    <scope>NUCLEOTIDE SEQUENCE [LARGE SCALE GENOMIC DNA]</scope>
</reference>
<keyword evidence="2" id="KW-0732">Signal</keyword>
<sequence length="378" mass="41792">MIFPLLWLLASAASPTIQSPEEMAGVLQDVQQLGISLANRNLSAIQKVLMAVAASNATNSTADNVLHGVDEIVNETLEPAVERDFSVAQDEISGFHELFLKCEEDQLSAFNHSVLDQKKIVHFAEEHLICRQHQVLLLDANLSCTTLLQAAKTVEDAKCALYERSRTVPEASVVCQAQAHEAPEAYHERKIKELEDSLAQLLTRRRDCEEAKVQAQMQSERCEKARQDLANGHKACDEKQLMVDSTVCALQTRMGVDCSAYDSCRKQAMASFMQANESVKMTEAELKATWTMLKQVRCMINGAKERSPLKVALCSKQRNFSVAHLIINYSTVPPFAPCQSLAEPPGSPQYMTALYGHMPPRAPASPCEASCCNLQVVR</sequence>
<reference evidence="3" key="1">
    <citation type="submission" date="2022-10" db="EMBL/GenBank/DDBJ databases">
        <authorList>
            <person name="Chen Y."/>
            <person name="Dougan E. K."/>
            <person name="Chan C."/>
            <person name="Rhodes N."/>
            <person name="Thang M."/>
        </authorList>
    </citation>
    <scope>NUCLEOTIDE SEQUENCE</scope>
</reference>
<keyword evidence="1" id="KW-0175">Coiled coil</keyword>